<organism evidence="1 2">
    <name type="scientific">Corchorus capsularis</name>
    <name type="common">Jute</name>
    <dbReference type="NCBI Taxonomy" id="210143"/>
    <lineage>
        <taxon>Eukaryota</taxon>
        <taxon>Viridiplantae</taxon>
        <taxon>Streptophyta</taxon>
        <taxon>Embryophyta</taxon>
        <taxon>Tracheophyta</taxon>
        <taxon>Spermatophyta</taxon>
        <taxon>Magnoliopsida</taxon>
        <taxon>eudicotyledons</taxon>
        <taxon>Gunneridae</taxon>
        <taxon>Pentapetalae</taxon>
        <taxon>rosids</taxon>
        <taxon>malvids</taxon>
        <taxon>Malvales</taxon>
        <taxon>Malvaceae</taxon>
        <taxon>Grewioideae</taxon>
        <taxon>Apeibeae</taxon>
        <taxon>Corchorus</taxon>
    </lineage>
</organism>
<evidence type="ECO:0000313" key="1">
    <source>
        <dbReference type="EMBL" id="OMO93228.1"/>
    </source>
</evidence>
<sequence length="327" mass="36768">MTIKQRQDFQNVSQQKKIVVFQCPKEKLSGQVRRKIEDERVCASEERLFSDEGKVTEGDDNCLLMLANSAELISESEDSFGIADMNPHDSEVLDSTMEAQQLQENADNVMAADDKNCDKNNQIIPPIAHERNEKDASHQEEKVPRLSHIRRQARLTGQSIMQQGIQEEAPRCLQGSKTARLTEIRRQARLGNHVPLQGDISGCSHGKLLGGITRLSQIRRQARSKHNCSLQEGIGEHMCRQSDCQFHEDHHKEDMAAEQCAKLQSCQVVGASSFENGDKMMGEKGRLRLSQIRRKARMGNADLATQKPAGTQDNSNVCIHFLNLLMQ</sequence>
<dbReference type="Gramene" id="OMO93228">
    <property type="protein sequence ID" value="OMO93228"/>
    <property type="gene ID" value="CCACVL1_06587"/>
</dbReference>
<dbReference type="OMA" id="PIAHERN"/>
<accession>A0A1R3JEH3</accession>
<name>A0A1R3JEH3_COCAP</name>
<protein>
    <submittedName>
        <fullName evidence="1">Uncharacterized protein</fullName>
    </submittedName>
</protein>
<dbReference type="EMBL" id="AWWV01008094">
    <property type="protein sequence ID" value="OMO93228.1"/>
    <property type="molecule type" value="Genomic_DNA"/>
</dbReference>
<dbReference type="Proteomes" id="UP000188268">
    <property type="component" value="Unassembled WGS sequence"/>
</dbReference>
<gene>
    <name evidence="1" type="ORF">CCACVL1_06587</name>
</gene>
<evidence type="ECO:0000313" key="2">
    <source>
        <dbReference type="Proteomes" id="UP000188268"/>
    </source>
</evidence>
<proteinExistence type="predicted"/>
<keyword evidence="2" id="KW-1185">Reference proteome</keyword>
<reference evidence="1 2" key="1">
    <citation type="submission" date="2013-09" db="EMBL/GenBank/DDBJ databases">
        <title>Corchorus capsularis genome sequencing.</title>
        <authorList>
            <person name="Alam M."/>
            <person name="Haque M.S."/>
            <person name="Islam M.S."/>
            <person name="Emdad E.M."/>
            <person name="Islam M.M."/>
            <person name="Ahmed B."/>
            <person name="Halim A."/>
            <person name="Hossen Q.M.M."/>
            <person name="Hossain M.Z."/>
            <person name="Ahmed R."/>
            <person name="Khan M.M."/>
            <person name="Islam R."/>
            <person name="Rashid M.M."/>
            <person name="Khan S.A."/>
            <person name="Rahman M.S."/>
            <person name="Alam M."/>
        </authorList>
    </citation>
    <scope>NUCLEOTIDE SEQUENCE [LARGE SCALE GENOMIC DNA]</scope>
    <source>
        <strain evidence="2">cv. CVL-1</strain>
        <tissue evidence="1">Whole seedling</tissue>
    </source>
</reference>
<dbReference type="AlphaFoldDB" id="A0A1R3JEH3"/>
<dbReference type="OrthoDB" id="1393393at2759"/>
<comment type="caution">
    <text evidence="1">The sequence shown here is derived from an EMBL/GenBank/DDBJ whole genome shotgun (WGS) entry which is preliminary data.</text>
</comment>